<accession>A0A9X3RBX6</accession>
<proteinExistence type="predicted"/>
<dbReference type="RefSeq" id="WP_269924830.1">
    <property type="nucleotide sequence ID" value="NZ_JAMKBJ010000001.1"/>
</dbReference>
<dbReference type="InterPro" id="IPR036779">
    <property type="entry name" value="LysM_dom_sf"/>
</dbReference>
<dbReference type="SMART" id="SM00257">
    <property type="entry name" value="LysM"/>
    <property type="match status" value="1"/>
</dbReference>
<dbReference type="SUPFAM" id="SSF54106">
    <property type="entry name" value="LysM domain"/>
    <property type="match status" value="1"/>
</dbReference>
<dbReference type="Proteomes" id="UP001152173">
    <property type="component" value="Unassembled WGS sequence"/>
</dbReference>
<sequence length="105" mass="12094">MNWIKDNQFISLLIGVTFCCTLFFMHFNVSHEESYNEIYINDGDTLWTLSEKYRGNTPKQDWISEVMAVNNLNTQMIHSGDSLIIPNSLQQYAPDHGVEFAGDTE</sequence>
<dbReference type="EMBL" id="JAMKBJ010000001">
    <property type="protein sequence ID" value="MCZ8535711.1"/>
    <property type="molecule type" value="Genomic_DNA"/>
</dbReference>
<gene>
    <name evidence="3" type="ORF">M9R32_00740</name>
</gene>
<evidence type="ECO:0000256" key="1">
    <source>
        <dbReference type="SAM" id="Phobius"/>
    </source>
</evidence>
<keyword evidence="4" id="KW-1185">Reference proteome</keyword>
<feature type="transmembrane region" description="Helical" evidence="1">
    <location>
        <begin position="9"/>
        <end position="27"/>
    </location>
</feature>
<reference evidence="3" key="1">
    <citation type="submission" date="2022-05" db="EMBL/GenBank/DDBJ databases">
        <authorList>
            <person name="Colautti A."/>
            <person name="Iacumin L."/>
        </authorList>
    </citation>
    <scope>NUCLEOTIDE SEQUENCE</scope>
    <source>
        <strain evidence="3">SK 55</strain>
    </source>
</reference>
<organism evidence="3 4">
    <name type="scientific">Paenisporosarcina quisquiliarum</name>
    <dbReference type="NCBI Taxonomy" id="365346"/>
    <lineage>
        <taxon>Bacteria</taxon>
        <taxon>Bacillati</taxon>
        <taxon>Bacillota</taxon>
        <taxon>Bacilli</taxon>
        <taxon>Bacillales</taxon>
        <taxon>Caryophanaceae</taxon>
        <taxon>Paenisporosarcina</taxon>
    </lineage>
</organism>
<evidence type="ECO:0000313" key="3">
    <source>
        <dbReference type="EMBL" id="MCZ8535711.1"/>
    </source>
</evidence>
<name>A0A9X3RBX6_9BACL</name>
<keyword evidence="1" id="KW-0472">Membrane</keyword>
<dbReference type="InterPro" id="IPR018392">
    <property type="entry name" value="LysM"/>
</dbReference>
<protein>
    <submittedName>
        <fullName evidence="3">LysM peptidoglycan-binding domain-containing protein</fullName>
    </submittedName>
</protein>
<keyword evidence="1" id="KW-1133">Transmembrane helix</keyword>
<comment type="caution">
    <text evidence="3">The sequence shown here is derived from an EMBL/GenBank/DDBJ whole genome shotgun (WGS) entry which is preliminary data.</text>
</comment>
<evidence type="ECO:0000313" key="4">
    <source>
        <dbReference type="Proteomes" id="UP001152173"/>
    </source>
</evidence>
<keyword evidence="1" id="KW-0812">Transmembrane</keyword>
<evidence type="ECO:0000259" key="2">
    <source>
        <dbReference type="SMART" id="SM00257"/>
    </source>
</evidence>
<dbReference type="Gene3D" id="3.10.350.10">
    <property type="entry name" value="LysM domain"/>
    <property type="match status" value="1"/>
</dbReference>
<dbReference type="Pfam" id="PF01476">
    <property type="entry name" value="LysM"/>
    <property type="match status" value="1"/>
</dbReference>
<dbReference type="AlphaFoldDB" id="A0A9X3RBX6"/>
<feature type="domain" description="LysM" evidence="2">
    <location>
        <begin position="37"/>
        <end position="86"/>
    </location>
</feature>